<reference evidence="1 2" key="1">
    <citation type="journal article" date="2012" name="Science">
        <title>The Paleozoic origin of enzymatic lignin decomposition reconstructed from 31 fungal genomes.</title>
        <authorList>
            <person name="Floudas D."/>
            <person name="Binder M."/>
            <person name="Riley R."/>
            <person name="Barry K."/>
            <person name="Blanchette R.A."/>
            <person name="Henrissat B."/>
            <person name="Martinez A.T."/>
            <person name="Otillar R."/>
            <person name="Spatafora J.W."/>
            <person name="Yadav J.S."/>
            <person name="Aerts A."/>
            <person name="Benoit I."/>
            <person name="Boyd A."/>
            <person name="Carlson A."/>
            <person name="Copeland A."/>
            <person name="Coutinho P.M."/>
            <person name="de Vries R.P."/>
            <person name="Ferreira P."/>
            <person name="Findley K."/>
            <person name="Foster B."/>
            <person name="Gaskell J."/>
            <person name="Glotzer D."/>
            <person name="Gorecki P."/>
            <person name="Heitman J."/>
            <person name="Hesse C."/>
            <person name="Hori C."/>
            <person name="Igarashi K."/>
            <person name="Jurgens J.A."/>
            <person name="Kallen N."/>
            <person name="Kersten P."/>
            <person name="Kohler A."/>
            <person name="Kuees U."/>
            <person name="Kumar T.K.A."/>
            <person name="Kuo A."/>
            <person name="LaButti K."/>
            <person name="Larrondo L.F."/>
            <person name="Lindquist E."/>
            <person name="Ling A."/>
            <person name="Lombard V."/>
            <person name="Lucas S."/>
            <person name="Lundell T."/>
            <person name="Martin R."/>
            <person name="McLaughlin D.J."/>
            <person name="Morgenstern I."/>
            <person name="Morin E."/>
            <person name="Murat C."/>
            <person name="Nagy L.G."/>
            <person name="Nolan M."/>
            <person name="Ohm R.A."/>
            <person name="Patyshakuliyeva A."/>
            <person name="Rokas A."/>
            <person name="Ruiz-Duenas F.J."/>
            <person name="Sabat G."/>
            <person name="Salamov A."/>
            <person name="Samejima M."/>
            <person name="Schmutz J."/>
            <person name="Slot J.C."/>
            <person name="St John F."/>
            <person name="Stenlid J."/>
            <person name="Sun H."/>
            <person name="Sun S."/>
            <person name="Syed K."/>
            <person name="Tsang A."/>
            <person name="Wiebenga A."/>
            <person name="Young D."/>
            <person name="Pisabarro A."/>
            <person name="Eastwood D.C."/>
            <person name="Martin F."/>
            <person name="Cullen D."/>
            <person name="Grigoriev I.V."/>
            <person name="Hibbett D.S."/>
        </authorList>
    </citation>
    <scope>NUCLEOTIDE SEQUENCE [LARGE SCALE GENOMIC DNA]</scope>
    <source>
        <strain evidence="1 2">MD-104</strain>
    </source>
</reference>
<dbReference type="AlphaFoldDB" id="A0A2H3J2H8"/>
<dbReference type="OMA" id="LHIWIAG"/>
<dbReference type="InterPro" id="IPR016181">
    <property type="entry name" value="Acyl_CoA_acyltransferase"/>
</dbReference>
<accession>A0A2H3J2H8</accession>
<keyword evidence="2" id="KW-1185">Reference proteome</keyword>
<name>A0A2H3J2H8_WOLCO</name>
<dbReference type="Proteomes" id="UP000218811">
    <property type="component" value="Unassembled WGS sequence"/>
</dbReference>
<organism evidence="1 2">
    <name type="scientific">Wolfiporia cocos (strain MD-104)</name>
    <name type="common">Brown rot fungus</name>
    <dbReference type="NCBI Taxonomy" id="742152"/>
    <lineage>
        <taxon>Eukaryota</taxon>
        <taxon>Fungi</taxon>
        <taxon>Dikarya</taxon>
        <taxon>Basidiomycota</taxon>
        <taxon>Agaricomycotina</taxon>
        <taxon>Agaricomycetes</taxon>
        <taxon>Polyporales</taxon>
        <taxon>Phaeolaceae</taxon>
        <taxon>Wolfiporia</taxon>
    </lineage>
</organism>
<evidence type="ECO:0000313" key="1">
    <source>
        <dbReference type="EMBL" id="PCH36450.1"/>
    </source>
</evidence>
<dbReference type="EMBL" id="KB467876">
    <property type="protein sequence ID" value="PCH36450.1"/>
    <property type="molecule type" value="Genomic_DNA"/>
</dbReference>
<dbReference type="SUPFAM" id="SSF55729">
    <property type="entry name" value="Acyl-CoA N-acyltransferases (Nat)"/>
    <property type="match status" value="1"/>
</dbReference>
<dbReference type="OrthoDB" id="2794762at2759"/>
<gene>
    <name evidence="1" type="ORF">WOLCODRAFT_108724</name>
</gene>
<sequence>MTTPGTETLKIFTLTCASPDLAKRLPRVLSLSNTVFNADHTSKYASLRLWETRLSAPAARIVYFAPVLTPDHPVAFLFAHPRIHTQPLSNGVSESLHIWLAGVLPEYRRTGALARMVSALCSDGDPTHTGVRFLTVCTTPAVFPDMWTWLKRRGWQHERDLGDGKVLMSLKQEVASNHLAACPPMH</sequence>
<dbReference type="Gene3D" id="3.40.630.30">
    <property type="match status" value="1"/>
</dbReference>
<proteinExistence type="predicted"/>
<protein>
    <recommendedName>
        <fullName evidence="3">N-acetyltransferase domain-containing protein</fullName>
    </recommendedName>
</protein>
<evidence type="ECO:0008006" key="3">
    <source>
        <dbReference type="Google" id="ProtNLM"/>
    </source>
</evidence>
<evidence type="ECO:0000313" key="2">
    <source>
        <dbReference type="Proteomes" id="UP000218811"/>
    </source>
</evidence>
<dbReference type="STRING" id="742152.A0A2H3J2H8"/>